<evidence type="ECO:0008006" key="6">
    <source>
        <dbReference type="Google" id="ProtNLM"/>
    </source>
</evidence>
<dbReference type="Pfam" id="PF22932">
    <property type="entry name" value="Ubiq_DUF_assoc"/>
    <property type="match status" value="1"/>
</dbReference>
<dbReference type="InterPro" id="IPR008999">
    <property type="entry name" value="Actin-crosslinking"/>
</dbReference>
<evidence type="ECO:0000256" key="1">
    <source>
        <dbReference type="SAM" id="MobiDB-lite"/>
    </source>
</evidence>
<keyword evidence="5" id="KW-1185">Reference proteome</keyword>
<evidence type="ECO:0000259" key="2">
    <source>
        <dbReference type="Pfam" id="PF04601"/>
    </source>
</evidence>
<dbReference type="InterPro" id="IPR054726">
    <property type="entry name" value="Ubiq_DUF569-assoc"/>
</dbReference>
<dbReference type="AlphaFoldDB" id="A0ABD3SIT5"/>
<dbReference type="PANTHER" id="PTHR31205">
    <property type="entry name" value="ACTIN CROSS-LINKING PROTEIN (DUF569)"/>
    <property type="match status" value="1"/>
</dbReference>
<feature type="domain" description="DUF569" evidence="2">
    <location>
        <begin position="68"/>
        <end position="204"/>
    </location>
</feature>
<name>A0ABD3SIT5_9LAMI</name>
<accession>A0ABD3SIT5</accession>
<organism evidence="4 5">
    <name type="scientific">Penstemon smallii</name>
    <dbReference type="NCBI Taxonomy" id="265156"/>
    <lineage>
        <taxon>Eukaryota</taxon>
        <taxon>Viridiplantae</taxon>
        <taxon>Streptophyta</taxon>
        <taxon>Embryophyta</taxon>
        <taxon>Tracheophyta</taxon>
        <taxon>Spermatophyta</taxon>
        <taxon>Magnoliopsida</taxon>
        <taxon>eudicotyledons</taxon>
        <taxon>Gunneridae</taxon>
        <taxon>Pentapetalae</taxon>
        <taxon>asterids</taxon>
        <taxon>lamiids</taxon>
        <taxon>Lamiales</taxon>
        <taxon>Plantaginaceae</taxon>
        <taxon>Cheloneae</taxon>
        <taxon>Penstemon</taxon>
    </lineage>
</organism>
<feature type="region of interest" description="Disordered" evidence="1">
    <location>
        <begin position="229"/>
        <end position="260"/>
    </location>
</feature>
<dbReference type="Gene3D" id="2.80.10.50">
    <property type="match status" value="1"/>
</dbReference>
<evidence type="ECO:0000313" key="5">
    <source>
        <dbReference type="Proteomes" id="UP001634393"/>
    </source>
</evidence>
<reference evidence="4 5" key="1">
    <citation type="submission" date="2024-12" db="EMBL/GenBank/DDBJ databases">
        <title>The unique morphological basis and parallel evolutionary history of personate flowers in Penstemon.</title>
        <authorList>
            <person name="Depatie T.H."/>
            <person name="Wessinger C.A."/>
        </authorList>
    </citation>
    <scope>NUCLEOTIDE SEQUENCE [LARGE SCALE GENOMIC DNA]</scope>
    <source>
        <strain evidence="4">WTNN_2</strain>
        <tissue evidence="4">Leaf</tissue>
    </source>
</reference>
<dbReference type="Proteomes" id="UP001634393">
    <property type="component" value="Unassembled WGS sequence"/>
</dbReference>
<dbReference type="EMBL" id="JBJXBP010000006">
    <property type="protein sequence ID" value="KAL3824188.1"/>
    <property type="molecule type" value="Genomic_DNA"/>
</dbReference>
<dbReference type="Pfam" id="PF04601">
    <property type="entry name" value="DUF569"/>
    <property type="match status" value="1"/>
</dbReference>
<evidence type="ECO:0000259" key="3">
    <source>
        <dbReference type="Pfam" id="PF22932"/>
    </source>
</evidence>
<dbReference type="PANTHER" id="PTHR31205:SF69">
    <property type="entry name" value="ACTIN CROSS-LINKING PROTEIN (DUF569)"/>
    <property type="match status" value="1"/>
</dbReference>
<protein>
    <recommendedName>
        <fullName evidence="6">DUF569 domain-containing protein</fullName>
    </recommendedName>
</protein>
<dbReference type="FunFam" id="2.80.10.50:FF:000067">
    <property type="entry name" value="BnaC05g19630D protein"/>
    <property type="match status" value="1"/>
</dbReference>
<dbReference type="CDD" id="cd23340">
    <property type="entry name" value="beta-trefoil_FSCN_ACP-like"/>
    <property type="match status" value="1"/>
</dbReference>
<comment type="caution">
    <text evidence="4">The sequence shown here is derived from an EMBL/GenBank/DDBJ whole genome shotgun (WGS) entry which is preliminary data.</text>
</comment>
<sequence>MYYVQTLGTKLTTDGYSRDTQKFVRMIRVKQQIVQNCHIFCSQKKKNCHIFLPKSHQNPSGFFSKLILFKNAKSIRLKSAHNKYLAAADDQVSVTQNRNGSSKSTKWTVEFVENYDTIIRLKSCYGKYLTASNQPFLLGMTGRKVIQTLPNRLDSSVEWEVMKQNGVVKLKTRYGQFLRANGGCPPWRNTVTHDIPHRTSAQDWEVHVVEILGAQPLVVVGKEDCASFASESSSPTTSFSSKSGSFSRQESNDSLVNSPSNSKDGRLIHFHVSDEYGEIEEGIEELSITFKGNNVQELTKRLEGALRIYGITVCTRSPLNGKLYPLRLHLPPNYATMHFVVVPPSSQENQNKFVRVITMPHVNSTSASSLCLFHHK</sequence>
<proteinExistence type="predicted"/>
<gene>
    <name evidence="4" type="ORF">ACJIZ3_020217</name>
</gene>
<feature type="compositionally biased region" description="Low complexity" evidence="1">
    <location>
        <begin position="229"/>
        <end position="249"/>
    </location>
</feature>
<feature type="domain" description="DUF569" evidence="3">
    <location>
        <begin position="265"/>
        <end position="342"/>
    </location>
</feature>
<dbReference type="SUPFAM" id="SSF50405">
    <property type="entry name" value="Actin-crosslinking proteins"/>
    <property type="match status" value="1"/>
</dbReference>
<dbReference type="InterPro" id="IPR007679">
    <property type="entry name" value="DUF569"/>
</dbReference>
<evidence type="ECO:0000313" key="4">
    <source>
        <dbReference type="EMBL" id="KAL3824188.1"/>
    </source>
</evidence>